<evidence type="ECO:0000313" key="2">
    <source>
        <dbReference type="WBParaSite" id="ALUE_0002052001-mRNA-1"/>
    </source>
</evidence>
<evidence type="ECO:0000313" key="1">
    <source>
        <dbReference type="Proteomes" id="UP000036681"/>
    </source>
</evidence>
<protein>
    <submittedName>
        <fullName evidence="2">Uncharacterized protein</fullName>
    </submittedName>
</protein>
<organism evidence="1 2">
    <name type="scientific">Ascaris lumbricoides</name>
    <name type="common">Giant roundworm</name>
    <dbReference type="NCBI Taxonomy" id="6252"/>
    <lineage>
        <taxon>Eukaryota</taxon>
        <taxon>Metazoa</taxon>
        <taxon>Ecdysozoa</taxon>
        <taxon>Nematoda</taxon>
        <taxon>Chromadorea</taxon>
        <taxon>Rhabditida</taxon>
        <taxon>Spirurina</taxon>
        <taxon>Ascaridomorpha</taxon>
        <taxon>Ascaridoidea</taxon>
        <taxon>Ascarididae</taxon>
        <taxon>Ascaris</taxon>
    </lineage>
</organism>
<sequence>MQLSKLSGATPQKDSSVWIAVDTDVSNKQMTRIDFIETFHPLSLASAINRKDAIKGYAPARISAPSPRS</sequence>
<dbReference type="Proteomes" id="UP000036681">
    <property type="component" value="Unplaced"/>
</dbReference>
<dbReference type="AlphaFoldDB" id="A0A0M3IP42"/>
<accession>A0A0M3IP42</accession>
<proteinExistence type="predicted"/>
<reference evidence="2" key="1">
    <citation type="submission" date="2017-02" db="UniProtKB">
        <authorList>
            <consortium name="WormBaseParasite"/>
        </authorList>
    </citation>
    <scope>IDENTIFICATION</scope>
</reference>
<dbReference type="WBParaSite" id="ALUE_0002052001-mRNA-1">
    <property type="protein sequence ID" value="ALUE_0002052001-mRNA-1"/>
    <property type="gene ID" value="ALUE_0002052001"/>
</dbReference>
<name>A0A0M3IP42_ASCLU</name>
<keyword evidence="1" id="KW-1185">Reference proteome</keyword>